<evidence type="ECO:0000313" key="2">
    <source>
        <dbReference type="Proteomes" id="UP001172036"/>
    </source>
</evidence>
<proteinExistence type="predicted"/>
<evidence type="ECO:0000313" key="1">
    <source>
        <dbReference type="EMBL" id="MDO8168271.1"/>
    </source>
</evidence>
<accession>A0ABT9DE32</accession>
<dbReference type="EMBL" id="JAOSID010000020">
    <property type="protein sequence ID" value="MDO8168271.1"/>
    <property type="molecule type" value="Genomic_DNA"/>
</dbReference>
<protein>
    <submittedName>
        <fullName evidence="1">Uncharacterized protein</fullName>
    </submittedName>
</protein>
<name>A0ABT9DE32_9MOLU</name>
<dbReference type="Proteomes" id="UP001172036">
    <property type="component" value="Unassembled WGS sequence"/>
</dbReference>
<organism evidence="1 2">
    <name type="scientific">Candidatus Phytoplasma melaleucae</name>
    <dbReference type="NCBI Taxonomy" id="2982630"/>
    <lineage>
        <taxon>Bacteria</taxon>
        <taxon>Bacillati</taxon>
        <taxon>Mycoplasmatota</taxon>
        <taxon>Mollicutes</taxon>
        <taxon>Acholeplasmatales</taxon>
        <taxon>Acholeplasmataceae</taxon>
        <taxon>Candidatus Phytoplasma</taxon>
    </lineage>
</organism>
<gene>
    <name evidence="1" type="ORF">OC680_02170</name>
</gene>
<dbReference type="RefSeq" id="WP_304515475.1">
    <property type="nucleotide sequence ID" value="NZ_JAOSID010000020.1"/>
</dbReference>
<keyword evidence="2" id="KW-1185">Reference proteome</keyword>
<reference evidence="1 2" key="1">
    <citation type="journal article" date="2023" name="Int. J. Syst. Evol. Microbiol.">
        <title>The observation of taxonomic boundaries for the 16SrII and 16SrXXV phytoplasmas using genome-based delimitation.</title>
        <authorList>
            <person name="Rodrigues Jardim B."/>
            <person name="Tran-Nguyen L.T.T."/>
            <person name="Gambley C."/>
            <person name="Al-Sadi A.M."/>
            <person name="Al-Subhi A.M."/>
            <person name="Foissac X."/>
            <person name="Salar P."/>
            <person name="Cai H."/>
            <person name="Yang J.Y."/>
            <person name="Davis R."/>
            <person name="Jones L."/>
            <person name="Rodoni B."/>
            <person name="Constable F.E."/>
        </authorList>
    </citation>
    <scope>NUCLEOTIDE SEQUENCE [LARGE SCALE GENOMIC DNA]</scope>
    <source>
        <strain evidence="1">BAWM-155c</strain>
    </source>
</reference>
<comment type="caution">
    <text evidence="1">The sequence shown here is derived from an EMBL/GenBank/DDBJ whole genome shotgun (WGS) entry which is preliminary data.</text>
</comment>
<sequence>MKIGSFYQSGRIIICLYFQTKVELCLCEQRVCTSTVFAVIEDVKVFLSECNEEVANEHLGFLLDTEDTIPKIAFLTDVFRHFNFLNLKLQGKGLLVFELLSETNVCTFPALSQFVTATMALT</sequence>